<evidence type="ECO:0000313" key="2">
    <source>
        <dbReference type="EMBL" id="AOY87130.1"/>
    </source>
</evidence>
<dbReference type="InterPro" id="IPR023210">
    <property type="entry name" value="NADP_OxRdtase_dom"/>
</dbReference>
<evidence type="ECO:0000313" key="3">
    <source>
        <dbReference type="Proteomes" id="UP000177445"/>
    </source>
</evidence>
<dbReference type="AlphaFoldDB" id="A0A1D9GIC5"/>
<dbReference type="PANTHER" id="PTHR43312:SF1">
    <property type="entry name" value="NADP-DEPENDENT OXIDOREDUCTASE DOMAIN-CONTAINING PROTEIN"/>
    <property type="match status" value="1"/>
</dbReference>
<gene>
    <name evidence="2" type="ORF">BKP64_02440</name>
</gene>
<dbReference type="Pfam" id="PF00248">
    <property type="entry name" value="Aldo_ket_red"/>
    <property type="match status" value="1"/>
</dbReference>
<keyword evidence="3" id="KW-1185">Reference proteome</keyword>
<dbReference type="PANTHER" id="PTHR43312">
    <property type="entry name" value="D-THREO-ALDOSE 1-DEHYDROGENASE"/>
    <property type="match status" value="1"/>
</dbReference>
<accession>A0A1D9GIC5</accession>
<dbReference type="InterPro" id="IPR003329">
    <property type="entry name" value="Cytidylyl_trans"/>
</dbReference>
<organism evidence="2 3">
    <name type="scientific">Marinobacter salinus</name>
    <dbReference type="NCBI Taxonomy" id="1874317"/>
    <lineage>
        <taxon>Bacteria</taxon>
        <taxon>Pseudomonadati</taxon>
        <taxon>Pseudomonadota</taxon>
        <taxon>Gammaproteobacteria</taxon>
        <taxon>Pseudomonadales</taxon>
        <taxon>Marinobacteraceae</taxon>
        <taxon>Marinobacter</taxon>
    </lineage>
</organism>
<dbReference type="Pfam" id="PF02348">
    <property type="entry name" value="CTP_transf_3"/>
    <property type="match status" value="1"/>
</dbReference>
<dbReference type="EMBL" id="CP017715">
    <property type="protein sequence ID" value="AOY87130.1"/>
    <property type="molecule type" value="Genomic_DNA"/>
</dbReference>
<dbReference type="SUPFAM" id="SSF51430">
    <property type="entry name" value="NAD(P)-linked oxidoreductase"/>
    <property type="match status" value="1"/>
</dbReference>
<dbReference type="KEGG" id="msq:BKP64_02440"/>
<feature type="domain" description="NADP-dependent oxidoreductase" evidence="1">
    <location>
        <begin position="192"/>
        <end position="478"/>
    </location>
</feature>
<dbReference type="Gene3D" id="3.90.550.10">
    <property type="entry name" value="Spore Coat Polysaccharide Biosynthesis Protein SpsA, Chain A"/>
    <property type="match status" value="1"/>
</dbReference>
<evidence type="ECO:0000259" key="1">
    <source>
        <dbReference type="Pfam" id="PF00248"/>
    </source>
</evidence>
<dbReference type="CDD" id="cd19097">
    <property type="entry name" value="AKR_unchar"/>
    <property type="match status" value="1"/>
</dbReference>
<dbReference type="InterPro" id="IPR036812">
    <property type="entry name" value="NAD(P)_OxRdtase_dom_sf"/>
</dbReference>
<dbReference type="Proteomes" id="UP000177445">
    <property type="component" value="Chromosome"/>
</dbReference>
<dbReference type="InterPro" id="IPR053135">
    <property type="entry name" value="AKR2_Oxidoreductase"/>
</dbReference>
<dbReference type="SUPFAM" id="SSF53448">
    <property type="entry name" value="Nucleotide-diphospho-sugar transferases"/>
    <property type="match status" value="1"/>
</dbReference>
<reference evidence="2 3" key="1">
    <citation type="submission" date="2016-10" db="EMBL/GenBank/DDBJ databases">
        <title>Marinobacter salinus sp. nov., a moderately halophilic bacterium isolated from a tidal flat environment.</title>
        <authorList>
            <person name="Park S.-J."/>
        </authorList>
    </citation>
    <scope>NUCLEOTIDE SEQUENCE [LARGE SCALE GENOMIC DNA]</scope>
    <source>
        <strain evidence="2 3">Hb8</strain>
    </source>
</reference>
<protein>
    <recommendedName>
        <fullName evidence="1">NADP-dependent oxidoreductase domain-containing protein</fullName>
    </recommendedName>
</protein>
<dbReference type="STRING" id="1874317.BKP64_02440"/>
<sequence>MVVTSREPSDDVLCDVLSKWGINYFRGELENTLKRFVDALEGLSDQHVIVRLTGDNVLPDGEFIDEMLEDFEQKKLAYLGCGGDASGLPYGVSAEIIRARHLREAHQETDSLFDREHVTPWVIAKYGRSNFERYHSLGMTQYRCTVDTLDDYLKVARLFACLDEPENQSLRVLLKTLKTESTDVVTETPASRMVLGTAQFGLNYGIANRTGRPQQKLVNDLVHTAIKNGVQYLDTARAYGDSEQVLGRALTEGWSSRTTVITKLSPLDDCPPEANPDVVRAFVERSVYQSCHKLGVSRLGVLMLHRAAHLTSWGGAAWATVCQLKEKDVIGELGVSVQSPEEALTALEFDAVSVVQLPFNILDYRWESVIAKISDVRMRRRLVVHARSALLQGLLTTEQRELWERARCTNAEQVLDWLREQANYHCRGDIVELCVRFALSQNWIDGIVLGLDTKEQLLDNLKIMGMKPLTQGQLIELEKSRPRVPRKTLDPATWIKADA</sequence>
<name>A0A1D9GIC5_9GAMM</name>
<dbReference type="Gene3D" id="3.20.20.100">
    <property type="entry name" value="NADP-dependent oxidoreductase domain"/>
    <property type="match status" value="1"/>
</dbReference>
<dbReference type="InterPro" id="IPR029044">
    <property type="entry name" value="Nucleotide-diphossugar_trans"/>
</dbReference>
<proteinExistence type="predicted"/>